<evidence type="ECO:0000313" key="2">
    <source>
        <dbReference type="Proteomes" id="UP001530315"/>
    </source>
</evidence>
<keyword evidence="2" id="KW-1185">Reference proteome</keyword>
<dbReference type="Proteomes" id="UP001530315">
    <property type="component" value="Unassembled WGS sequence"/>
</dbReference>
<proteinExistence type="predicted"/>
<dbReference type="EMBL" id="JALLAZ020001622">
    <property type="protein sequence ID" value="KAL3770681.1"/>
    <property type="molecule type" value="Genomic_DNA"/>
</dbReference>
<name>A0ABD3N6M2_9STRA</name>
<dbReference type="AlphaFoldDB" id="A0ABD3N6M2"/>
<reference evidence="1 2" key="1">
    <citation type="submission" date="2024-10" db="EMBL/GenBank/DDBJ databases">
        <title>Updated reference genomes for cyclostephanoid diatoms.</title>
        <authorList>
            <person name="Roberts W.R."/>
            <person name="Alverson A.J."/>
        </authorList>
    </citation>
    <scope>NUCLEOTIDE SEQUENCE [LARGE SCALE GENOMIC DNA]</scope>
    <source>
        <strain evidence="1 2">AJA276-08</strain>
    </source>
</reference>
<organism evidence="1 2">
    <name type="scientific">Stephanodiscus triporus</name>
    <dbReference type="NCBI Taxonomy" id="2934178"/>
    <lineage>
        <taxon>Eukaryota</taxon>
        <taxon>Sar</taxon>
        <taxon>Stramenopiles</taxon>
        <taxon>Ochrophyta</taxon>
        <taxon>Bacillariophyta</taxon>
        <taxon>Coscinodiscophyceae</taxon>
        <taxon>Thalassiosirophycidae</taxon>
        <taxon>Stephanodiscales</taxon>
        <taxon>Stephanodiscaceae</taxon>
        <taxon>Stephanodiscus</taxon>
    </lineage>
</organism>
<comment type="caution">
    <text evidence="1">The sequence shown here is derived from an EMBL/GenBank/DDBJ whole genome shotgun (WGS) entry which is preliminary data.</text>
</comment>
<accession>A0ABD3N6M2</accession>
<evidence type="ECO:0000313" key="1">
    <source>
        <dbReference type="EMBL" id="KAL3770681.1"/>
    </source>
</evidence>
<sequence length="342" mass="36535">MQKASPCLTCGHPTCPRHSSSAFSKKNIPMCQLCAYLFELDFIVDMIASAASSSDFTECRRRVNEMVDCYDRAVLLLSYMAVYAEDVATALEAQAARSNKIGAGSGATSIISSIAGIVGCGVLIFVGHGVPLLIASLVVSGGATAAQTGDEVVKYFSEPNRLAERMVALHGMATSLLRVKDVLSHVLLKRQHRSDGEFLKVGDEKGSARREELAGEIKALLDKHNVAAGASSVGNGSKFIGRGTRYFGRVCSTAAFIPVAGGLLSAATIYFEGNELKRTLSRISEGNPCAKAEQVRSIADELDMLPESSLVLEECRIVFELAQKEKTGYSSSAFTAINEFDN</sequence>
<protein>
    <submittedName>
        <fullName evidence="1">Uncharacterized protein</fullName>
    </submittedName>
</protein>
<gene>
    <name evidence="1" type="ORF">ACHAW5_003125</name>
</gene>